<gene>
    <name evidence="1" type="ORF">GALL_465180</name>
</gene>
<reference evidence="1" key="1">
    <citation type="submission" date="2016-10" db="EMBL/GenBank/DDBJ databases">
        <title>Sequence of Gallionella enrichment culture.</title>
        <authorList>
            <person name="Poehlein A."/>
            <person name="Muehling M."/>
            <person name="Daniel R."/>
        </authorList>
    </citation>
    <scope>NUCLEOTIDE SEQUENCE</scope>
</reference>
<accession>A0A1J5PVQ5</accession>
<comment type="caution">
    <text evidence="1">The sequence shown here is derived from an EMBL/GenBank/DDBJ whole genome shotgun (WGS) entry which is preliminary data.</text>
</comment>
<name>A0A1J5PVQ5_9ZZZZ</name>
<proteinExistence type="predicted"/>
<dbReference type="EMBL" id="MLJW01003529">
    <property type="protein sequence ID" value="OIQ71863.1"/>
    <property type="molecule type" value="Genomic_DNA"/>
</dbReference>
<dbReference type="AlphaFoldDB" id="A0A1J5PVQ5"/>
<sequence length="152" mass="16137">MVQRHRVIAEFYSGFRKDTVRRLLYPDQVFLGQDVIGRDIAQDIGPTKPLAAMAAFFLARGATASGAARARLFGCGVHLAPPCPVQVKTSAETPPKPREIPTTRAICDTPQVMTLGRSRPICSLIPASAWAARITGPSASCGSRSCLVASGS</sequence>
<evidence type="ECO:0000313" key="1">
    <source>
        <dbReference type="EMBL" id="OIQ71863.1"/>
    </source>
</evidence>
<protein>
    <submittedName>
        <fullName evidence="1">Uncharacterized protein</fullName>
    </submittedName>
</protein>
<organism evidence="1">
    <name type="scientific">mine drainage metagenome</name>
    <dbReference type="NCBI Taxonomy" id="410659"/>
    <lineage>
        <taxon>unclassified sequences</taxon>
        <taxon>metagenomes</taxon>
        <taxon>ecological metagenomes</taxon>
    </lineage>
</organism>